<comment type="caution">
    <text evidence="1">The sequence shown here is derived from an EMBL/GenBank/DDBJ whole genome shotgun (WGS) entry which is preliminary data.</text>
</comment>
<proteinExistence type="predicted"/>
<dbReference type="EMBL" id="JBEUSY010000542">
    <property type="protein sequence ID" value="KAL1227383.1"/>
    <property type="molecule type" value="Genomic_DNA"/>
</dbReference>
<sequence>MWRKSVVEVEMRNRRTGIAVKTRTSRLSEVPSDPRSKRIRRREVNPMNFWFHAYITTHLSCPECILNTLQRYV</sequence>
<keyword evidence="2" id="KW-1185">Reference proteome</keyword>
<name>A0ABR3K308_TRISP</name>
<dbReference type="Proteomes" id="UP001558632">
    <property type="component" value="Unassembled WGS sequence"/>
</dbReference>
<protein>
    <submittedName>
        <fullName evidence="1">UvrABC system protein</fullName>
    </submittedName>
</protein>
<organism evidence="1 2">
    <name type="scientific">Trichinella spiralis</name>
    <name type="common">Trichina worm</name>
    <dbReference type="NCBI Taxonomy" id="6334"/>
    <lineage>
        <taxon>Eukaryota</taxon>
        <taxon>Metazoa</taxon>
        <taxon>Ecdysozoa</taxon>
        <taxon>Nematoda</taxon>
        <taxon>Enoplea</taxon>
        <taxon>Dorylaimia</taxon>
        <taxon>Trichinellida</taxon>
        <taxon>Trichinellidae</taxon>
        <taxon>Trichinella</taxon>
    </lineage>
</organism>
<evidence type="ECO:0000313" key="2">
    <source>
        <dbReference type="Proteomes" id="UP001558632"/>
    </source>
</evidence>
<gene>
    <name evidence="1" type="ORF">TSPI_00978</name>
</gene>
<evidence type="ECO:0000313" key="1">
    <source>
        <dbReference type="EMBL" id="KAL1227383.1"/>
    </source>
</evidence>
<reference evidence="1 2" key="1">
    <citation type="submission" date="2024-07" db="EMBL/GenBank/DDBJ databases">
        <title>Enhanced genomic and transcriptomic resources for Trichinella pseudospiralis and T. spiralis underpin the discovery of pronounced molecular differences between stages and species.</title>
        <authorList>
            <person name="Pasi K.K."/>
            <person name="La Rosa G."/>
            <person name="Gomez-Morales M.A."/>
            <person name="Tosini F."/>
            <person name="Sumanam S."/>
            <person name="Young N.D."/>
            <person name="Chang B.C."/>
            <person name="Robin G.B."/>
        </authorList>
    </citation>
    <scope>NUCLEOTIDE SEQUENCE [LARGE SCALE GENOMIC DNA]</scope>
    <source>
        <strain evidence="1">ISS534</strain>
    </source>
</reference>
<accession>A0ABR3K308</accession>